<reference evidence="1 2" key="1">
    <citation type="submission" date="2015-06" db="EMBL/GenBank/DDBJ databases">
        <title>Expansion of signal transduction pathways in fungi by whole-genome duplication.</title>
        <authorList>
            <consortium name="DOE Joint Genome Institute"/>
            <person name="Corrochano L.M."/>
            <person name="Kuo A."/>
            <person name="Marcet-Houben M."/>
            <person name="Polaino S."/>
            <person name="Salamov A."/>
            <person name="Villalobos J.M."/>
            <person name="Alvarez M.I."/>
            <person name="Avalos J."/>
            <person name="Benito E.P."/>
            <person name="Benoit I."/>
            <person name="Burger G."/>
            <person name="Camino L.P."/>
            <person name="Canovas D."/>
            <person name="Cerda-Olmedo E."/>
            <person name="Cheng J.-F."/>
            <person name="Dominguez A."/>
            <person name="Elias M."/>
            <person name="Eslava A.P."/>
            <person name="Glaser F."/>
            <person name="Grimwood J."/>
            <person name="Gutierrez G."/>
            <person name="Heitman J."/>
            <person name="Henrissat B."/>
            <person name="Iturriaga E.A."/>
            <person name="Lang B.F."/>
            <person name="Lavin J.L."/>
            <person name="Lee S."/>
            <person name="Li W."/>
            <person name="Lindquist E."/>
            <person name="Lopez-Garcia S."/>
            <person name="Luque E.M."/>
            <person name="Marcos A.T."/>
            <person name="Martin J."/>
            <person name="Mccluskey K."/>
            <person name="Medina H.R."/>
            <person name="Miralles-Duran A."/>
            <person name="Miyazaki A."/>
            <person name="Munoz-Torres E."/>
            <person name="Oguiza J.A."/>
            <person name="Ohm R."/>
            <person name="Olmedo M."/>
            <person name="Orejas M."/>
            <person name="Ortiz-Castellanos L."/>
            <person name="Pisabarro A.G."/>
            <person name="Rodriguez-Romero J."/>
            <person name="Ruiz-Herrera J."/>
            <person name="Ruiz-Vazquez R."/>
            <person name="Sanz C."/>
            <person name="Schackwitz W."/>
            <person name="Schmutz J."/>
            <person name="Shahriari M."/>
            <person name="Shelest E."/>
            <person name="Silva-Franco F."/>
            <person name="Soanes D."/>
            <person name="Syed K."/>
            <person name="Tagua V.G."/>
            <person name="Talbot N.J."/>
            <person name="Thon M."/>
            <person name="De Vries R.P."/>
            <person name="Wiebenga A."/>
            <person name="Yadav J.S."/>
            <person name="Braun E.L."/>
            <person name="Baker S."/>
            <person name="Garre V."/>
            <person name="Horwitz B."/>
            <person name="Torres-Martinez S."/>
            <person name="Idnurm A."/>
            <person name="Herrera-Estrella A."/>
            <person name="Gabaldon T."/>
            <person name="Grigoriev I.V."/>
        </authorList>
    </citation>
    <scope>NUCLEOTIDE SEQUENCE [LARGE SCALE GENOMIC DNA]</scope>
    <source>
        <strain evidence="1 2">CBS 277.49</strain>
    </source>
</reference>
<protein>
    <recommendedName>
        <fullName evidence="3">PiggyBac transposable element-derived protein domain-containing protein</fullName>
    </recommendedName>
</protein>
<keyword evidence="2" id="KW-1185">Reference proteome</keyword>
<dbReference type="VEuPathDB" id="FungiDB:MUCCIDRAFT_104671"/>
<accession>A0A162R2M9</accession>
<dbReference type="STRING" id="747725.A0A162R2M9"/>
<gene>
    <name evidence="1" type="ORF">MUCCIDRAFT_104671</name>
</gene>
<evidence type="ECO:0008006" key="3">
    <source>
        <dbReference type="Google" id="ProtNLM"/>
    </source>
</evidence>
<comment type="caution">
    <text evidence="1">The sequence shown here is derived from an EMBL/GenBank/DDBJ whole genome shotgun (WGS) entry which is preliminary data.</text>
</comment>
<organism evidence="1 2">
    <name type="scientific">Mucor lusitanicus CBS 277.49</name>
    <dbReference type="NCBI Taxonomy" id="747725"/>
    <lineage>
        <taxon>Eukaryota</taxon>
        <taxon>Fungi</taxon>
        <taxon>Fungi incertae sedis</taxon>
        <taxon>Mucoromycota</taxon>
        <taxon>Mucoromycotina</taxon>
        <taxon>Mucoromycetes</taxon>
        <taxon>Mucorales</taxon>
        <taxon>Mucorineae</taxon>
        <taxon>Mucoraceae</taxon>
        <taxon>Mucor</taxon>
    </lineage>
</organism>
<evidence type="ECO:0000313" key="2">
    <source>
        <dbReference type="Proteomes" id="UP000077051"/>
    </source>
</evidence>
<sequence length="233" mass="26678">MPRPSVYLSPNVRVSVKPHFLQRTGVLEALELTEDGKRKFWVTLDLLPVQSFAFDATCIRYEGPRNNNQQGQALEEQTDAMEVKDEDQQPAVDEEEKVDLFLEAGEQTTDARMARPDDAFYGRCSVRVARGSSLARYFLAFLPIQHLDSVVIPAINMHAVTLITNWCPVTLPEYLIWVALFVIMSTMIIPDKKAYWRKSDFAFDPNVDFSMYMTDYGTLRGHKQDAYPRDTQS</sequence>
<dbReference type="Proteomes" id="UP000077051">
    <property type="component" value="Unassembled WGS sequence"/>
</dbReference>
<name>A0A162R2M9_MUCCL</name>
<dbReference type="AlphaFoldDB" id="A0A162R2M9"/>
<dbReference type="OrthoDB" id="10565130at2759"/>
<dbReference type="EMBL" id="AMYB01000001">
    <property type="protein sequence ID" value="OAD07730.1"/>
    <property type="molecule type" value="Genomic_DNA"/>
</dbReference>
<proteinExistence type="predicted"/>
<evidence type="ECO:0000313" key="1">
    <source>
        <dbReference type="EMBL" id="OAD07730.1"/>
    </source>
</evidence>